<dbReference type="PANTHER" id="PTHR21262">
    <property type="entry name" value="GUANOSINE-3',5'-BIS DIPHOSPHATE 3'-PYROPHOSPHOHYDROLASE"/>
    <property type="match status" value="1"/>
</dbReference>
<evidence type="ECO:0000313" key="3">
    <source>
        <dbReference type="EMBL" id="PIT97513.1"/>
    </source>
</evidence>
<dbReference type="FunFam" id="1.10.3210.10:FF:000001">
    <property type="entry name" value="GTP pyrophosphokinase RelA"/>
    <property type="match status" value="1"/>
</dbReference>
<dbReference type="GO" id="GO:0005886">
    <property type="term" value="C:plasma membrane"/>
    <property type="evidence" value="ECO:0007669"/>
    <property type="project" value="TreeGrafter"/>
</dbReference>
<dbReference type="InterPro" id="IPR043519">
    <property type="entry name" value="NT_sf"/>
</dbReference>
<dbReference type="SUPFAM" id="SSF81271">
    <property type="entry name" value="TGS-like"/>
    <property type="match status" value="1"/>
</dbReference>
<dbReference type="PROSITE" id="PS51880">
    <property type="entry name" value="TGS"/>
    <property type="match status" value="1"/>
</dbReference>
<dbReference type="InterPro" id="IPR033655">
    <property type="entry name" value="TGS_RelA/SpoT"/>
</dbReference>
<dbReference type="Pfam" id="PF04607">
    <property type="entry name" value="RelA_SpoT"/>
    <property type="match status" value="1"/>
</dbReference>
<dbReference type="CDD" id="cd00077">
    <property type="entry name" value="HDc"/>
    <property type="match status" value="1"/>
</dbReference>
<dbReference type="Pfam" id="PF02824">
    <property type="entry name" value="TGS"/>
    <property type="match status" value="1"/>
</dbReference>
<dbReference type="InterPro" id="IPR004811">
    <property type="entry name" value="RelA/Spo_fam"/>
</dbReference>
<evidence type="ECO:0000313" key="4">
    <source>
        <dbReference type="Proteomes" id="UP000228596"/>
    </source>
</evidence>
<evidence type="ECO:0000259" key="2">
    <source>
        <dbReference type="PROSITE" id="PS51880"/>
    </source>
</evidence>
<dbReference type="InterPro" id="IPR003607">
    <property type="entry name" value="HD/PDEase_dom"/>
</dbReference>
<dbReference type="PANTHER" id="PTHR21262:SF31">
    <property type="entry name" value="GTP PYROPHOSPHOKINASE"/>
    <property type="match status" value="1"/>
</dbReference>
<dbReference type="Proteomes" id="UP000228596">
    <property type="component" value="Unassembled WGS sequence"/>
</dbReference>
<protein>
    <recommendedName>
        <fullName evidence="2">TGS domain-containing protein</fullName>
    </recommendedName>
</protein>
<reference evidence="4" key="1">
    <citation type="submission" date="2017-09" db="EMBL/GenBank/DDBJ databases">
        <title>Depth-based differentiation of microbial function through sediment-hosted aquifers and enrichment of novel symbionts in the deep terrestrial subsurface.</title>
        <authorList>
            <person name="Probst A.J."/>
            <person name="Ladd B."/>
            <person name="Jarett J.K."/>
            <person name="Geller-Mcgrath D.E."/>
            <person name="Sieber C.M.K."/>
            <person name="Emerson J.B."/>
            <person name="Anantharaman K."/>
            <person name="Thomas B.C."/>
            <person name="Malmstrom R."/>
            <person name="Stieglmeier M."/>
            <person name="Klingl A."/>
            <person name="Woyke T."/>
            <person name="Ryan C.M."/>
            <person name="Banfield J.F."/>
        </authorList>
    </citation>
    <scope>NUCLEOTIDE SEQUENCE [LARGE SCALE GENOMIC DNA]</scope>
</reference>
<dbReference type="Gene3D" id="1.10.3210.10">
    <property type="entry name" value="Hypothetical protein af1432"/>
    <property type="match status" value="1"/>
</dbReference>
<comment type="similarity">
    <text evidence="1">Belongs to the relA/spoT family.</text>
</comment>
<dbReference type="SUPFAM" id="SSF81301">
    <property type="entry name" value="Nucleotidyltransferase"/>
    <property type="match status" value="1"/>
</dbReference>
<dbReference type="InterPro" id="IPR012676">
    <property type="entry name" value="TGS-like"/>
</dbReference>
<dbReference type="CDD" id="cd01668">
    <property type="entry name" value="TGS_RSH"/>
    <property type="match status" value="1"/>
</dbReference>
<dbReference type="Gene3D" id="3.10.20.30">
    <property type="match status" value="1"/>
</dbReference>
<dbReference type="SMART" id="SM00471">
    <property type="entry name" value="HDc"/>
    <property type="match status" value="1"/>
</dbReference>
<sequence length="501" mass="57861">MEEEKLLGLLSKYFNDREIKEVKKAIFFAKKSHGKIKRASGENFYLHPLRSTSKLARIRMGKDTIIAALLHDILEDTDTISIEVEKRFGKDVLKLIKGVTKLSKVRLKTSWFPFRKVKVEQIPIFERQSETLKKMLLAMAEDVRVIFIKLADKIDNMETLGSLSKEKQERIASEVLEIYAPIANRLGMGKWKGTLEDLAFPYVYPEEYKKLQELAIPKIKEREKYLKIVIKELKLMFKGNNIKVLGIDYRAKKWYSLFLKLKKYDMNINKIYDLVAVRIILPDIENCYSALGIIHSKWKPLIGRIKDYIALPKPNGYRSLHTTVFCIDGKITEFQIRTPAMHQQAELGIAAHWIYDEKKVSKNNGNEKIRWLEEFAKIQKDSTSTTTTKDLANTFKLDLFSDRIFVFTPQGDVRDLPLGASAIDFAYSIHTDIGNHCAGAKINGKLQSIKTILKNGDVIEITTNKKTKPSRDWLNFAKTQIARGHIRKYAKRSILRINFRS</sequence>
<organism evidence="3 4">
    <name type="scientific">Candidatus Berkelbacteria bacterium CG10_big_fil_rev_8_21_14_0_10_41_12</name>
    <dbReference type="NCBI Taxonomy" id="1974513"/>
    <lineage>
        <taxon>Bacteria</taxon>
        <taxon>Candidatus Berkelbacteria</taxon>
    </lineage>
</organism>
<comment type="caution">
    <text evidence="3">The sequence shown here is derived from an EMBL/GenBank/DDBJ whole genome shotgun (WGS) entry which is preliminary data.</text>
</comment>
<dbReference type="GO" id="GO:0015969">
    <property type="term" value="P:guanosine tetraphosphate metabolic process"/>
    <property type="evidence" value="ECO:0007669"/>
    <property type="project" value="InterPro"/>
</dbReference>
<dbReference type="CDD" id="cd05399">
    <property type="entry name" value="NT_Rel-Spo_like"/>
    <property type="match status" value="1"/>
</dbReference>
<dbReference type="Gene3D" id="3.30.460.10">
    <property type="entry name" value="Beta Polymerase, domain 2"/>
    <property type="match status" value="1"/>
</dbReference>
<dbReference type="SMART" id="SM00954">
    <property type="entry name" value="RelA_SpoT"/>
    <property type="match status" value="1"/>
</dbReference>
<gene>
    <name evidence="3" type="ORF">COT77_00905</name>
</gene>
<dbReference type="FunFam" id="3.10.20.30:FF:000002">
    <property type="entry name" value="GTP pyrophosphokinase (RelA/SpoT)"/>
    <property type="match status" value="1"/>
</dbReference>
<dbReference type="NCBIfam" id="TIGR00691">
    <property type="entry name" value="spoT_relA"/>
    <property type="match status" value="1"/>
</dbReference>
<name>A0A2M6WXJ2_9BACT</name>
<dbReference type="AlphaFoldDB" id="A0A2M6WXJ2"/>
<comment type="function">
    <text evidence="1">In eubacteria ppGpp (guanosine 3'-diphosphate 5'-diphosphate) is a mediator of the stringent response that coordinates a variety of cellular activities in response to changes in nutritional abundance.</text>
</comment>
<evidence type="ECO:0000256" key="1">
    <source>
        <dbReference type="RuleBase" id="RU003847"/>
    </source>
</evidence>
<accession>A0A2M6WXJ2</accession>
<feature type="domain" description="TGS" evidence="2">
    <location>
        <begin position="402"/>
        <end position="463"/>
    </location>
</feature>
<dbReference type="InterPro" id="IPR012675">
    <property type="entry name" value="Beta-grasp_dom_sf"/>
</dbReference>
<dbReference type="InterPro" id="IPR007685">
    <property type="entry name" value="RelA_SpoT"/>
</dbReference>
<dbReference type="SUPFAM" id="SSF109604">
    <property type="entry name" value="HD-domain/PDEase-like"/>
    <property type="match status" value="1"/>
</dbReference>
<dbReference type="Pfam" id="PF13328">
    <property type="entry name" value="HD_4"/>
    <property type="match status" value="1"/>
</dbReference>
<dbReference type="InterPro" id="IPR004095">
    <property type="entry name" value="TGS"/>
</dbReference>
<dbReference type="EMBL" id="PEZV01000006">
    <property type="protein sequence ID" value="PIT97513.1"/>
    <property type="molecule type" value="Genomic_DNA"/>
</dbReference>
<proteinExistence type="inferred from homology"/>